<dbReference type="PANTHER" id="PTHR34385">
    <property type="entry name" value="D-ALANYL-D-ALANINE CARBOXYPEPTIDASE"/>
    <property type="match status" value="1"/>
</dbReference>
<protein>
    <submittedName>
        <fullName evidence="2">D-alanyl-D-alanine carboxypeptidase</fullName>
    </submittedName>
</protein>
<evidence type="ECO:0000259" key="1">
    <source>
        <dbReference type="Pfam" id="PF02557"/>
    </source>
</evidence>
<proteinExistence type="predicted"/>
<gene>
    <name evidence="2" type="ORF">C7383_11343</name>
</gene>
<dbReference type="EMBL" id="QGGY01000013">
    <property type="protein sequence ID" value="PWJ73257.1"/>
    <property type="molecule type" value="Genomic_DNA"/>
</dbReference>
<dbReference type="Proteomes" id="UP000245412">
    <property type="component" value="Unassembled WGS sequence"/>
</dbReference>
<dbReference type="InterPro" id="IPR058193">
    <property type="entry name" value="VanY/YodJ_core_dom"/>
</dbReference>
<dbReference type="InterPro" id="IPR003709">
    <property type="entry name" value="VanY-like_core_dom"/>
</dbReference>
<keyword evidence="2" id="KW-0645">Protease</keyword>
<dbReference type="InterPro" id="IPR052179">
    <property type="entry name" value="DD-CPase-like"/>
</dbReference>
<evidence type="ECO:0000313" key="2">
    <source>
        <dbReference type="EMBL" id="PWJ73257.1"/>
    </source>
</evidence>
<keyword evidence="3" id="KW-1185">Reference proteome</keyword>
<reference evidence="2 3" key="1">
    <citation type="submission" date="2018-05" db="EMBL/GenBank/DDBJ databases">
        <authorList>
            <person name="Goeker M."/>
            <person name="Huntemann M."/>
            <person name="Clum A."/>
            <person name="Pillay M."/>
            <person name="Palaniappan K."/>
            <person name="Varghese N."/>
            <person name="Mikhailova N."/>
            <person name="Stamatis D."/>
            <person name="Reddy T."/>
            <person name="Daum C."/>
            <person name="Shapiro N."/>
            <person name="Ivanova N."/>
            <person name="Kyrpides N."/>
            <person name="Woyke T."/>
        </authorList>
    </citation>
    <scope>NUCLEOTIDE SEQUENCE [LARGE SCALE GENOMIC DNA]</scope>
    <source>
        <strain evidence="2 3">DSM 26524</strain>
    </source>
</reference>
<dbReference type="GO" id="GO:0006508">
    <property type="term" value="P:proteolysis"/>
    <property type="evidence" value="ECO:0007669"/>
    <property type="project" value="InterPro"/>
</dbReference>
<comment type="caution">
    <text evidence="2">The sequence shown here is derived from an EMBL/GenBank/DDBJ whole genome shotgun (WGS) entry which is preliminary data.</text>
</comment>
<dbReference type="AlphaFoldDB" id="A0AB73T089"/>
<keyword evidence="2" id="KW-0121">Carboxypeptidase</keyword>
<name>A0AB73T089_9FIRM</name>
<evidence type="ECO:0000313" key="3">
    <source>
        <dbReference type="Proteomes" id="UP000245412"/>
    </source>
</evidence>
<dbReference type="Gene3D" id="3.30.1380.10">
    <property type="match status" value="1"/>
</dbReference>
<feature type="domain" description="D-alanyl-D-alanine carboxypeptidase-like core" evidence="1">
    <location>
        <begin position="56"/>
        <end position="177"/>
    </location>
</feature>
<dbReference type="CDD" id="cd14852">
    <property type="entry name" value="LD-carboxypeptidase"/>
    <property type="match status" value="1"/>
</dbReference>
<dbReference type="RefSeq" id="WP_243134674.1">
    <property type="nucleotide sequence ID" value="NZ_CABJAT010000002.1"/>
</dbReference>
<dbReference type="InterPro" id="IPR009045">
    <property type="entry name" value="Zn_M74/Hedgehog-like"/>
</dbReference>
<dbReference type="SUPFAM" id="SSF55166">
    <property type="entry name" value="Hedgehog/DD-peptidase"/>
    <property type="match status" value="1"/>
</dbReference>
<dbReference type="PANTHER" id="PTHR34385:SF1">
    <property type="entry name" value="PEPTIDOGLYCAN L-ALANYL-D-GLUTAMATE ENDOPEPTIDASE CWLK"/>
    <property type="match status" value="1"/>
</dbReference>
<keyword evidence="2" id="KW-0378">Hydrolase</keyword>
<sequence>MSEVLNSYSKFIMPLVFSYDMLVNRNRRLSEDFKPESLILPQIPFDSSAAPDDPKRMLESEAAHAAESLFIQSRHDGLHLYGVSGYRTYSRQNELFSRNPETIYVAPPGGSEHQTGLALDVSCPALSLDLTEEFALTLEGRWLTKNAPLFGFILRYPKGKENITGYAYEPWHIRYVTRSLALYLTLTGLTLEEYHSLRLPDEDSEDYGCAASSEPF</sequence>
<organism evidence="2 3">
    <name type="scientific">Murimonas intestini</name>
    <dbReference type="NCBI Taxonomy" id="1337051"/>
    <lineage>
        <taxon>Bacteria</taxon>
        <taxon>Bacillati</taxon>
        <taxon>Bacillota</taxon>
        <taxon>Clostridia</taxon>
        <taxon>Lachnospirales</taxon>
        <taxon>Lachnospiraceae</taxon>
        <taxon>Murimonas</taxon>
    </lineage>
</organism>
<dbReference type="Pfam" id="PF02557">
    <property type="entry name" value="VanY"/>
    <property type="match status" value="1"/>
</dbReference>
<accession>A0AB73T089</accession>
<dbReference type="GO" id="GO:0004180">
    <property type="term" value="F:carboxypeptidase activity"/>
    <property type="evidence" value="ECO:0007669"/>
    <property type="project" value="UniProtKB-KW"/>
</dbReference>